<dbReference type="AlphaFoldDB" id="A0A3N4IQW7"/>
<evidence type="ECO:0000313" key="1">
    <source>
        <dbReference type="EMBL" id="RPA86621.1"/>
    </source>
</evidence>
<sequence length="272" mass="31213">MGNDSSKQTLANSSRRSLHQPALAFPDFGSNSQAYYNYLSSSEIQSSHKDELGSDSYHEMAILQALQFLYDPDPDISSQPDLIEAAEELLRFFFVEFYPWLFRFNNHVKDIDDYSKREGDIYVLEEHVALPCAIVHYMSMISKSFRVLRDRQKAKLLRDGQVQLVIAVYAGAEAELKGLVRNQNIRDAWAAWDALVLASNVCRRNFFLLNHLLVSGGFRSERMENAMLGYLREERVCKELVEGIRVASDKGLGTFQVTNYLELLMYSDKEQL</sequence>
<reference evidence="1 2" key="1">
    <citation type="journal article" date="2018" name="Nat. Ecol. Evol.">
        <title>Pezizomycetes genomes reveal the molecular basis of ectomycorrhizal truffle lifestyle.</title>
        <authorList>
            <person name="Murat C."/>
            <person name="Payen T."/>
            <person name="Noel B."/>
            <person name="Kuo A."/>
            <person name="Morin E."/>
            <person name="Chen J."/>
            <person name="Kohler A."/>
            <person name="Krizsan K."/>
            <person name="Balestrini R."/>
            <person name="Da Silva C."/>
            <person name="Montanini B."/>
            <person name="Hainaut M."/>
            <person name="Levati E."/>
            <person name="Barry K.W."/>
            <person name="Belfiori B."/>
            <person name="Cichocki N."/>
            <person name="Clum A."/>
            <person name="Dockter R.B."/>
            <person name="Fauchery L."/>
            <person name="Guy J."/>
            <person name="Iotti M."/>
            <person name="Le Tacon F."/>
            <person name="Lindquist E.A."/>
            <person name="Lipzen A."/>
            <person name="Malagnac F."/>
            <person name="Mello A."/>
            <person name="Molinier V."/>
            <person name="Miyauchi S."/>
            <person name="Poulain J."/>
            <person name="Riccioni C."/>
            <person name="Rubini A."/>
            <person name="Sitrit Y."/>
            <person name="Splivallo R."/>
            <person name="Traeger S."/>
            <person name="Wang M."/>
            <person name="Zifcakova L."/>
            <person name="Wipf D."/>
            <person name="Zambonelli A."/>
            <person name="Paolocci F."/>
            <person name="Nowrousian M."/>
            <person name="Ottonello S."/>
            <person name="Baldrian P."/>
            <person name="Spatafora J.W."/>
            <person name="Henrissat B."/>
            <person name="Nagy L.G."/>
            <person name="Aury J.M."/>
            <person name="Wincker P."/>
            <person name="Grigoriev I.V."/>
            <person name="Bonfante P."/>
            <person name="Martin F.M."/>
        </authorList>
    </citation>
    <scope>NUCLEOTIDE SEQUENCE [LARGE SCALE GENOMIC DNA]</scope>
    <source>
        <strain evidence="1 2">RN42</strain>
    </source>
</reference>
<name>A0A3N4IQW7_ASCIM</name>
<gene>
    <name evidence="1" type="ORF">BJ508DRAFT_301980</name>
</gene>
<accession>A0A3N4IQW7</accession>
<evidence type="ECO:0000313" key="2">
    <source>
        <dbReference type="Proteomes" id="UP000275078"/>
    </source>
</evidence>
<dbReference type="EMBL" id="ML119649">
    <property type="protein sequence ID" value="RPA86621.1"/>
    <property type="molecule type" value="Genomic_DNA"/>
</dbReference>
<organism evidence="1 2">
    <name type="scientific">Ascobolus immersus RN42</name>
    <dbReference type="NCBI Taxonomy" id="1160509"/>
    <lineage>
        <taxon>Eukaryota</taxon>
        <taxon>Fungi</taxon>
        <taxon>Dikarya</taxon>
        <taxon>Ascomycota</taxon>
        <taxon>Pezizomycotina</taxon>
        <taxon>Pezizomycetes</taxon>
        <taxon>Pezizales</taxon>
        <taxon>Ascobolaceae</taxon>
        <taxon>Ascobolus</taxon>
    </lineage>
</organism>
<proteinExistence type="predicted"/>
<keyword evidence="2" id="KW-1185">Reference proteome</keyword>
<dbReference type="Proteomes" id="UP000275078">
    <property type="component" value="Unassembled WGS sequence"/>
</dbReference>
<protein>
    <submittedName>
        <fullName evidence="1">Uncharacterized protein</fullName>
    </submittedName>
</protein>